<sequence length="746" mass="81482">MGGAVSSGRDNNELIDNLKSGNYIRTFDVEKVFRALDRAEYMTPEAREQAYKDLAWRNGPLHLSSPCIYSEVMEGLELKPGLSFLNIGSGTGYFSTLAGLILGSAGINHGVEVHPAVTEYAVKKIRLFFENSPILDDFDFCEPKFYQGNGLCLNPLVSGYDRVYCGAGCPEVYEDYFKKLIKVGGILVMPLNDTLLQVRRVSVDKWTSRSLLNVSFATLRIPSAEEAANQLTLDTLAPVRLQFLSRAVVRSAMREGVTRRNPILREKPRPAPPATCPRRICIPIQTGGPADDMNMLHDLNSENGANEMNALLSLVISMGQSRVAGALRFDRVTPVDSEDDDHGERPDDPDDEDNPNPEDVELAIQGYLEEENEENGNPALEFPDDDDPDNDTDNDPRNGPANGPRYGPTYGPRNGSRYDPRNDPRNDPRYIPRPPIGSLIPSFEFLDSDDEEGDIYHPALNGYALRSGIINHADASRPDNGSNPKGTAARPDNPANLDGKCNPTCKSADNNSNCISQQRLIPDRDSHLSRNAIIMSLYERPSTSTEKVKAITDTENSTDAQSTETADSITTSQDTNGVPPRPELPAVSSEVEIESAKVSQPDASTSTSTMEWEETSAENAAASEDDTEASTSKPKRQKLDSGIGEPSVSSPDKTETKTENSDTDSHLQSDSPTEEADGPYEGTASEDDRLGSSVDEDNRRRDDTDSESEIESDSPTEDSEVFLDDDGLSTLAVASSFKPDHNVDGT</sequence>
<dbReference type="SUPFAM" id="SSF53335">
    <property type="entry name" value="S-adenosyl-L-methionine-dependent methyltransferases"/>
    <property type="match status" value="1"/>
</dbReference>
<dbReference type="InterPro" id="IPR000682">
    <property type="entry name" value="PCMT"/>
</dbReference>
<feature type="compositionally biased region" description="Acidic residues" evidence="2">
    <location>
        <begin position="382"/>
        <end position="393"/>
    </location>
</feature>
<organism evidence="3 4">
    <name type="scientific">Pararge aegeria aegeria</name>
    <dbReference type="NCBI Taxonomy" id="348720"/>
    <lineage>
        <taxon>Eukaryota</taxon>
        <taxon>Metazoa</taxon>
        <taxon>Ecdysozoa</taxon>
        <taxon>Arthropoda</taxon>
        <taxon>Hexapoda</taxon>
        <taxon>Insecta</taxon>
        <taxon>Pterygota</taxon>
        <taxon>Neoptera</taxon>
        <taxon>Endopterygota</taxon>
        <taxon>Lepidoptera</taxon>
        <taxon>Glossata</taxon>
        <taxon>Ditrysia</taxon>
        <taxon>Papilionoidea</taxon>
        <taxon>Nymphalidae</taxon>
        <taxon>Satyrinae</taxon>
        <taxon>Satyrini</taxon>
        <taxon>Parargina</taxon>
        <taxon>Pararge</taxon>
    </lineage>
</organism>
<feature type="compositionally biased region" description="Basic and acidic residues" evidence="2">
    <location>
        <begin position="416"/>
        <end position="430"/>
    </location>
</feature>
<dbReference type="Proteomes" id="UP000838756">
    <property type="component" value="Unassembled WGS sequence"/>
</dbReference>
<evidence type="ECO:0000256" key="1">
    <source>
        <dbReference type="ARBA" id="ARBA00005369"/>
    </source>
</evidence>
<gene>
    <name evidence="3" type="primary">jg4114</name>
    <name evidence="3" type="ORF">PAEG_LOCUS17514</name>
</gene>
<evidence type="ECO:0000313" key="4">
    <source>
        <dbReference type="Proteomes" id="UP000838756"/>
    </source>
</evidence>
<feature type="region of interest" description="Disordered" evidence="2">
    <location>
        <begin position="371"/>
        <end position="436"/>
    </location>
</feature>
<evidence type="ECO:0000313" key="3">
    <source>
        <dbReference type="EMBL" id="CAH2241045.1"/>
    </source>
</evidence>
<name>A0A8S4RV07_9NEOP</name>
<keyword evidence="4" id="KW-1185">Reference proteome</keyword>
<dbReference type="GO" id="GO:0005737">
    <property type="term" value="C:cytoplasm"/>
    <property type="evidence" value="ECO:0007669"/>
    <property type="project" value="TreeGrafter"/>
</dbReference>
<evidence type="ECO:0000256" key="2">
    <source>
        <dbReference type="SAM" id="MobiDB-lite"/>
    </source>
</evidence>
<proteinExistence type="inferred from homology"/>
<feature type="compositionally biased region" description="Acidic residues" evidence="2">
    <location>
        <begin position="704"/>
        <end position="727"/>
    </location>
</feature>
<reference evidence="3" key="1">
    <citation type="submission" date="2022-03" db="EMBL/GenBank/DDBJ databases">
        <authorList>
            <person name="Lindestad O."/>
        </authorList>
    </citation>
    <scope>NUCLEOTIDE SEQUENCE</scope>
</reference>
<protein>
    <submittedName>
        <fullName evidence="3">Jg4114 protein</fullName>
    </submittedName>
</protein>
<feature type="compositionally biased region" description="Basic and acidic residues" evidence="2">
    <location>
        <begin position="686"/>
        <end position="703"/>
    </location>
</feature>
<dbReference type="AlphaFoldDB" id="A0A8S4RV07"/>
<feature type="compositionally biased region" description="Acidic residues" evidence="2">
    <location>
        <begin position="336"/>
        <end position="358"/>
    </location>
</feature>
<dbReference type="EMBL" id="CAKXAJ010025562">
    <property type="protein sequence ID" value="CAH2241045.1"/>
    <property type="molecule type" value="Genomic_DNA"/>
</dbReference>
<feature type="compositionally biased region" description="Polar residues" evidence="2">
    <location>
        <begin position="553"/>
        <end position="576"/>
    </location>
</feature>
<dbReference type="GO" id="GO:0004719">
    <property type="term" value="F:protein-L-isoaspartate (D-aspartate) O-methyltransferase activity"/>
    <property type="evidence" value="ECO:0007669"/>
    <property type="project" value="InterPro"/>
</dbReference>
<dbReference type="PANTHER" id="PTHR11579:SF9">
    <property type="entry name" value="PROTEIN-L-ISOASPARTATE O-METHYLTRANSFERASE"/>
    <property type="match status" value="1"/>
</dbReference>
<dbReference type="PANTHER" id="PTHR11579">
    <property type="entry name" value="PROTEIN-L-ISOASPARTATE O-METHYLTRANSFERASE"/>
    <property type="match status" value="1"/>
</dbReference>
<dbReference type="Gene3D" id="3.40.50.150">
    <property type="entry name" value="Vaccinia Virus protein VP39"/>
    <property type="match status" value="1"/>
</dbReference>
<feature type="compositionally biased region" description="Basic and acidic residues" evidence="2">
    <location>
        <begin position="652"/>
        <end position="667"/>
    </location>
</feature>
<comment type="caution">
    <text evidence="3">The sequence shown here is derived from an EMBL/GenBank/DDBJ whole genome shotgun (WGS) entry which is preliminary data.</text>
</comment>
<feature type="region of interest" description="Disordered" evidence="2">
    <location>
        <begin position="472"/>
        <end position="502"/>
    </location>
</feature>
<dbReference type="InterPro" id="IPR029063">
    <property type="entry name" value="SAM-dependent_MTases_sf"/>
</dbReference>
<comment type="similarity">
    <text evidence="1">Belongs to the methyltransferase superfamily. L-isoaspartyl/D-aspartyl protein methyltransferase family.</text>
</comment>
<dbReference type="OrthoDB" id="10257972at2759"/>
<feature type="region of interest" description="Disordered" evidence="2">
    <location>
        <begin position="329"/>
        <end position="358"/>
    </location>
</feature>
<dbReference type="Pfam" id="PF01135">
    <property type="entry name" value="PCMT"/>
    <property type="match status" value="1"/>
</dbReference>
<feature type="region of interest" description="Disordered" evidence="2">
    <location>
        <begin position="541"/>
        <end position="727"/>
    </location>
</feature>
<accession>A0A8S4RV07</accession>